<evidence type="ECO:0000256" key="9">
    <source>
        <dbReference type="RuleBase" id="RU365071"/>
    </source>
</evidence>
<keyword evidence="4 9" id="KW-0227">DNA damage</keyword>
<dbReference type="GeneTree" id="ENSGT00940000165188"/>
<reference evidence="13" key="3">
    <citation type="submission" date="2025-09" db="UniProtKB">
        <authorList>
            <consortium name="Ensembl"/>
        </authorList>
    </citation>
    <scope>IDENTIFICATION</scope>
</reference>
<keyword evidence="14" id="KW-1185">Reference proteome</keyword>
<comment type="similarity">
    <text evidence="3 9">Belongs to the NSE4 family.</text>
</comment>
<reference evidence="13 14" key="1">
    <citation type="submission" date="2020-06" db="EMBL/GenBank/DDBJ databases">
        <authorList>
            <consortium name="Wellcome Sanger Institute Data Sharing"/>
        </authorList>
    </citation>
    <scope>NUCLEOTIDE SEQUENCE [LARGE SCALE GENOMIC DNA]</scope>
</reference>
<accession>A0AAY4D887</accession>
<keyword evidence="7 9" id="KW-0234">DNA repair</keyword>
<dbReference type="Proteomes" id="UP000694580">
    <property type="component" value="Chromosome 8"/>
</dbReference>
<evidence type="ECO:0000256" key="4">
    <source>
        <dbReference type="ARBA" id="ARBA00022763"/>
    </source>
</evidence>
<evidence type="ECO:0000259" key="12">
    <source>
        <dbReference type="Pfam" id="PF15412"/>
    </source>
</evidence>
<dbReference type="InterPro" id="IPR029225">
    <property type="entry name" value="Nse4_Nse3-bd"/>
</dbReference>
<gene>
    <name evidence="13" type="primary">NSMCE4A</name>
</gene>
<keyword evidence="8 9" id="KW-0539">Nucleus</keyword>
<protein>
    <recommendedName>
        <fullName evidence="9">Non-structural maintenance of chromosomes element 4</fullName>
    </recommendedName>
</protein>
<dbReference type="Pfam" id="PF15412">
    <property type="entry name" value="Nse4-Nse3_bdg"/>
    <property type="match status" value="1"/>
</dbReference>
<dbReference type="Pfam" id="PF08743">
    <property type="entry name" value="Nse4_C"/>
    <property type="match status" value="1"/>
</dbReference>
<keyword evidence="5" id="KW-0158">Chromosome</keyword>
<dbReference type="GO" id="GO:0005634">
    <property type="term" value="C:nucleus"/>
    <property type="evidence" value="ECO:0007669"/>
    <property type="project" value="UniProtKB-SubCell"/>
</dbReference>
<dbReference type="PANTHER" id="PTHR16140">
    <property type="entry name" value="NON-STRUCTURAL MAINTENANCE OF CHROMOSOMES ELEMENT 4"/>
    <property type="match status" value="1"/>
</dbReference>
<proteinExistence type="inferred from homology"/>
<comment type="subcellular location">
    <subcellularLocation>
        <location evidence="2">Chromosome</location>
        <location evidence="2">Telomere</location>
    </subcellularLocation>
    <subcellularLocation>
        <location evidence="1 9">Nucleus</location>
    </subcellularLocation>
</comment>
<feature type="compositionally biased region" description="Basic and acidic residues" evidence="10">
    <location>
        <begin position="1"/>
        <end position="13"/>
    </location>
</feature>
<evidence type="ECO:0000256" key="1">
    <source>
        <dbReference type="ARBA" id="ARBA00004123"/>
    </source>
</evidence>
<dbReference type="GO" id="GO:0030915">
    <property type="term" value="C:Smc5-Smc6 complex"/>
    <property type="evidence" value="ECO:0007669"/>
    <property type="project" value="UniProtKB-UniRule"/>
</dbReference>
<feature type="domain" description="Non-structural maintenance of chromosome element 4 C-terminal" evidence="11">
    <location>
        <begin position="226"/>
        <end position="311"/>
    </location>
</feature>
<evidence type="ECO:0000256" key="3">
    <source>
        <dbReference type="ARBA" id="ARBA00008997"/>
    </source>
</evidence>
<dbReference type="GO" id="GO:0000781">
    <property type="term" value="C:chromosome, telomeric region"/>
    <property type="evidence" value="ECO:0007669"/>
    <property type="project" value="UniProtKB-SubCell"/>
</dbReference>
<evidence type="ECO:0000256" key="6">
    <source>
        <dbReference type="ARBA" id="ARBA00023172"/>
    </source>
</evidence>
<evidence type="ECO:0000256" key="8">
    <source>
        <dbReference type="ARBA" id="ARBA00023242"/>
    </source>
</evidence>
<feature type="region of interest" description="Disordered" evidence="10">
    <location>
        <begin position="1"/>
        <end position="61"/>
    </location>
</feature>
<comment type="subunit">
    <text evidence="9">Component of the SMC5-SMC6 complex.</text>
</comment>
<evidence type="ECO:0000256" key="7">
    <source>
        <dbReference type="ARBA" id="ARBA00023204"/>
    </source>
</evidence>
<feature type="domain" description="Nse4/EID protein Nse3/MAGE-binding" evidence="12">
    <location>
        <begin position="111"/>
        <end position="150"/>
    </location>
</feature>
<sequence>MSESRRRVNRELQADVGDQQNGMAGRSRVERGPEMAEDDDAGAGPSGVREDEDDNPSHRREIRSKYRDLINSVQQNREDMLNPANSKLTDVLEEANKLFVDVSQAREAVLDSQLLVLATDLGKEKANQLQAEGSLFDPAAYAEHLVSFCLHVLYHFFSRLGSFLSEPPQPKQRVERQRKAPSNEANRIMPLQLKKMEESHQEATEKEVERILGYLQGYFEKDPTLPISYYEFVIDATSFSRTVENIFHTSFLIRDGLARIYLNEEKIPCIAPVDGEGDAAMSASRQQCVISISPKSWREIIDAFQITGALIPAQNVLQQETQMEETRLLLSKDV</sequence>
<dbReference type="Ensembl" id="ENSDCDT00010051758.1">
    <property type="protein sequence ID" value="ENSDCDP00010041770.1"/>
    <property type="gene ID" value="ENSDCDG00010026413.1"/>
</dbReference>
<evidence type="ECO:0000256" key="10">
    <source>
        <dbReference type="SAM" id="MobiDB-lite"/>
    </source>
</evidence>
<dbReference type="PANTHER" id="PTHR16140:SF0">
    <property type="entry name" value="NON-STRUCTURAL MAINTENANCE OF CHROMOSOMES ELEMENT 4"/>
    <property type="match status" value="1"/>
</dbReference>
<reference evidence="13" key="2">
    <citation type="submission" date="2025-08" db="UniProtKB">
        <authorList>
            <consortium name="Ensembl"/>
        </authorList>
    </citation>
    <scope>IDENTIFICATION</scope>
</reference>
<evidence type="ECO:0000259" key="11">
    <source>
        <dbReference type="Pfam" id="PF08743"/>
    </source>
</evidence>
<dbReference type="InterPro" id="IPR014854">
    <property type="entry name" value="Nse4_C"/>
</dbReference>
<dbReference type="GO" id="GO:0006310">
    <property type="term" value="P:DNA recombination"/>
    <property type="evidence" value="ECO:0007669"/>
    <property type="project" value="UniProtKB-UniRule"/>
</dbReference>
<evidence type="ECO:0000256" key="2">
    <source>
        <dbReference type="ARBA" id="ARBA00004574"/>
    </source>
</evidence>
<dbReference type="GO" id="GO:0006281">
    <property type="term" value="P:DNA repair"/>
    <property type="evidence" value="ECO:0007669"/>
    <property type="project" value="UniProtKB-UniRule"/>
</dbReference>
<evidence type="ECO:0000256" key="5">
    <source>
        <dbReference type="ARBA" id="ARBA00022895"/>
    </source>
</evidence>
<keyword evidence="6 9" id="KW-0233">DNA recombination</keyword>
<evidence type="ECO:0000313" key="13">
    <source>
        <dbReference type="Ensembl" id="ENSDCDP00010041770.1"/>
    </source>
</evidence>
<dbReference type="InterPro" id="IPR027786">
    <property type="entry name" value="Nse4/EID"/>
</dbReference>
<evidence type="ECO:0000313" key="14">
    <source>
        <dbReference type="Proteomes" id="UP000694580"/>
    </source>
</evidence>
<dbReference type="AlphaFoldDB" id="A0AAY4D887"/>
<name>A0AAY4D887_9TELE</name>
<comment type="function">
    <text evidence="9">Component of the SMC5-SMC6 complex, that promotes sister chromatid alignment after DNA damage and facilitates double-stranded DNA breaks (DSBs) repair via homologous recombination between sister chromatids.</text>
</comment>
<keyword evidence="5" id="KW-0779">Telomere</keyword>
<organism evidence="13 14">
    <name type="scientific">Denticeps clupeoides</name>
    <name type="common">denticle herring</name>
    <dbReference type="NCBI Taxonomy" id="299321"/>
    <lineage>
        <taxon>Eukaryota</taxon>
        <taxon>Metazoa</taxon>
        <taxon>Chordata</taxon>
        <taxon>Craniata</taxon>
        <taxon>Vertebrata</taxon>
        <taxon>Euteleostomi</taxon>
        <taxon>Actinopterygii</taxon>
        <taxon>Neopterygii</taxon>
        <taxon>Teleostei</taxon>
        <taxon>Clupei</taxon>
        <taxon>Clupeiformes</taxon>
        <taxon>Denticipitoidei</taxon>
        <taxon>Denticipitidae</taxon>
        <taxon>Denticeps</taxon>
    </lineage>
</organism>